<evidence type="ECO:0000259" key="12">
    <source>
        <dbReference type="PROSITE" id="PS51194"/>
    </source>
</evidence>
<proteinExistence type="predicted"/>
<evidence type="ECO:0000256" key="5">
    <source>
        <dbReference type="ARBA" id="ARBA00023159"/>
    </source>
</evidence>
<keyword evidence="3" id="KW-0805">Transcription regulation</keyword>
<evidence type="ECO:0000256" key="1">
    <source>
        <dbReference type="ARBA" id="ARBA00004123"/>
    </source>
</evidence>
<evidence type="ECO:0000256" key="8">
    <source>
        <dbReference type="PROSITE-ProRule" id="PRU00035"/>
    </source>
</evidence>
<dbReference type="Gene3D" id="1.20.920.10">
    <property type="entry name" value="Bromodomain-like"/>
    <property type="match status" value="1"/>
</dbReference>
<keyword evidence="6" id="KW-0804">Transcription</keyword>
<dbReference type="Pfam" id="PF00439">
    <property type="entry name" value="Bromodomain"/>
    <property type="match status" value="1"/>
</dbReference>
<dbReference type="CDD" id="cd17996">
    <property type="entry name" value="DEXHc_SMARCA2_SMARCA4"/>
    <property type="match status" value="1"/>
</dbReference>
<dbReference type="SMART" id="SM00487">
    <property type="entry name" value="DEXDc"/>
    <property type="match status" value="1"/>
</dbReference>
<feature type="domain" description="Helicase ATP-binding" evidence="11">
    <location>
        <begin position="1117"/>
        <end position="1282"/>
    </location>
</feature>
<keyword evidence="7" id="KW-0539">Nucleus</keyword>
<evidence type="ECO:0000256" key="4">
    <source>
        <dbReference type="ARBA" id="ARBA00023117"/>
    </source>
</evidence>
<dbReference type="InterPro" id="IPR006576">
    <property type="entry name" value="BRK_domain"/>
</dbReference>
<dbReference type="PROSITE" id="PS51192">
    <property type="entry name" value="HELICASE_ATP_BIND_1"/>
    <property type="match status" value="1"/>
</dbReference>
<dbReference type="Gene3D" id="3.40.50.300">
    <property type="entry name" value="P-loop containing nucleotide triphosphate hydrolases"/>
    <property type="match status" value="1"/>
</dbReference>
<dbReference type="InterPro" id="IPR029295">
    <property type="entry name" value="SnAC"/>
</dbReference>
<dbReference type="GO" id="GO:0005634">
    <property type="term" value="C:nucleus"/>
    <property type="evidence" value="ECO:0007669"/>
    <property type="project" value="UniProtKB-SubCell"/>
</dbReference>
<keyword evidence="15" id="KW-1185">Reference proteome</keyword>
<dbReference type="InterPro" id="IPR037259">
    <property type="entry name" value="BRK_sf"/>
</dbReference>
<dbReference type="Proteomes" id="UP000078046">
    <property type="component" value="Unassembled WGS sequence"/>
</dbReference>
<dbReference type="InterPro" id="IPR018359">
    <property type="entry name" value="Bromodomain_CS"/>
</dbReference>
<evidence type="ECO:0000256" key="2">
    <source>
        <dbReference type="ARBA" id="ARBA00022801"/>
    </source>
</evidence>
<keyword evidence="2" id="KW-0378">Hydrolase</keyword>
<dbReference type="Pfam" id="PF00176">
    <property type="entry name" value="SNF2-rel_dom"/>
    <property type="match status" value="1"/>
</dbReference>
<dbReference type="SMART" id="SM00573">
    <property type="entry name" value="HSA"/>
    <property type="match status" value="1"/>
</dbReference>
<dbReference type="Gene3D" id="1.20.5.170">
    <property type="match status" value="1"/>
</dbReference>
<dbReference type="Pfam" id="PF14619">
    <property type="entry name" value="SnAC"/>
    <property type="match status" value="1"/>
</dbReference>
<comment type="subcellular location">
    <subcellularLocation>
        <location evidence="1">Nucleus</location>
    </subcellularLocation>
</comment>
<dbReference type="OrthoDB" id="6017at2759"/>
<feature type="region of interest" description="Disordered" evidence="9">
    <location>
        <begin position="1"/>
        <end position="36"/>
    </location>
</feature>
<evidence type="ECO:0000259" key="11">
    <source>
        <dbReference type="PROSITE" id="PS51192"/>
    </source>
</evidence>
<keyword evidence="5" id="KW-0010">Activator</keyword>
<evidence type="ECO:0000313" key="14">
    <source>
        <dbReference type="EMBL" id="OAF71810.1"/>
    </source>
</evidence>
<feature type="region of interest" description="Disordered" evidence="9">
    <location>
        <begin position="1879"/>
        <end position="1917"/>
    </location>
</feature>
<feature type="compositionally biased region" description="Polar residues" evidence="9">
    <location>
        <begin position="1879"/>
        <end position="1889"/>
    </location>
</feature>
<dbReference type="SUPFAM" id="SSF47370">
    <property type="entry name" value="Bromodomain"/>
    <property type="match status" value="1"/>
</dbReference>
<dbReference type="Gene3D" id="3.40.50.10810">
    <property type="entry name" value="Tandem AAA-ATPase domain"/>
    <property type="match status" value="1"/>
</dbReference>
<evidence type="ECO:0008006" key="16">
    <source>
        <dbReference type="Google" id="ProtNLM"/>
    </source>
</evidence>
<dbReference type="PROSITE" id="PS51194">
    <property type="entry name" value="HELICASE_CTER"/>
    <property type="match status" value="1"/>
</dbReference>
<dbReference type="InterPro" id="IPR001650">
    <property type="entry name" value="Helicase_C-like"/>
</dbReference>
<evidence type="ECO:0000256" key="6">
    <source>
        <dbReference type="ARBA" id="ARBA00023163"/>
    </source>
</evidence>
<feature type="domain" description="Helicase C-terminal" evidence="12">
    <location>
        <begin position="1434"/>
        <end position="1595"/>
    </location>
</feature>
<keyword evidence="4 8" id="KW-0103">Bromodomain</keyword>
<dbReference type="InterPro" id="IPR014001">
    <property type="entry name" value="Helicase_ATP-bd"/>
</dbReference>
<dbReference type="FunFam" id="3.40.50.10810:FF:000008">
    <property type="entry name" value="Chromatin structure-remodeling complex subunit snf21"/>
    <property type="match status" value="1"/>
</dbReference>
<comment type="caution">
    <text evidence="14">The sequence shown here is derived from an EMBL/GenBank/DDBJ whole genome shotgun (WGS) entry which is preliminary data.</text>
</comment>
<evidence type="ECO:0000313" key="15">
    <source>
        <dbReference type="Proteomes" id="UP000078046"/>
    </source>
</evidence>
<feature type="region of interest" description="Disordered" evidence="9">
    <location>
        <begin position="59"/>
        <end position="98"/>
    </location>
</feature>
<dbReference type="InterPro" id="IPR038718">
    <property type="entry name" value="SNF2-like_sf"/>
</dbReference>
<protein>
    <recommendedName>
        <fullName evidence="16">Transcription activator BRG1</fullName>
    </recommendedName>
</protein>
<feature type="domain" description="Bromo" evidence="10">
    <location>
        <begin position="1781"/>
        <end position="1851"/>
    </location>
</feature>
<dbReference type="InterPro" id="IPR036427">
    <property type="entry name" value="Bromodomain-like_sf"/>
</dbReference>
<dbReference type="GO" id="GO:0016787">
    <property type="term" value="F:hydrolase activity"/>
    <property type="evidence" value="ECO:0007669"/>
    <property type="project" value="UniProtKB-KW"/>
</dbReference>
<dbReference type="InterPro" id="IPR001487">
    <property type="entry name" value="Bromodomain"/>
</dbReference>
<feature type="region of interest" description="Disordered" evidence="9">
    <location>
        <begin position="972"/>
        <end position="998"/>
    </location>
</feature>
<accession>A0A177BC73</accession>
<sequence>MQSEKPNIYENRIPQMTQKGENAEANHPIQAIHSNDPNSNYYHQNMPSQMNYQYQQNYPNESYYNGQSETRNVPQNPNFQNEYNSRVSSPHSENKSTISRENYQKYQNAMVPRFQGQKPFGMEVDNYVKQDNANSGQYMNYDVRTENFRRNEDVNKNIVQTNNEPRNENQQMNFNVNHVQQRMPSEGQMQIQMNSMNSNQNPQVHSEQMKRFPNDQIQRMNLDNKIQSRNMSDNSMQQKVGDQSQMQMNMQKMDENQMQQRLNTDHMKKINNDQMQQRMGANQFQRVDSYESSNMRMPSDGQLQRMNLEPQMPRLPSAMPLDGQMKRSLVGEALSNVGQRTNPEQVNQPRIGHDQVQRNMSNEQVPTRMMNPEQMQRIDQENQMRMNPYRQGQGQPRLMTVDQMQQRMMPPGVPVQRLNVENQNTPKIMNPNDQSIGHSGPRMNDQMQQRINDGQVQLLMNPENQMQNRIAPPGHQIQYSQHVPPGNQYYPNQQIKGQYQITENPADKMYAYQNANQRMPVINNMQNQTYPAQIRGYPPNQVTQQNMYYPQNYVKIMQNNYRPNVHQNIYNQAQMQPQMRMPINQYSHVRNQNVFPGNTNSPVFYDYSNQMNKQYPSSVQKNFYNQTQMRFQQNFQNPVSSYNAYPARPEEVNRPSLMNYEKNNADNSVNLTHENVYNIQRQPLTQGVRPDSSQVKKISAQLQAYRALSRNTVIPEHVKRNAITHEESIVEDVKYNNETVIEKKVIMDPKKLGIDPLEILKERDVRINNRISLRIKEINAILPEIETIDLRTKLMIELRSLRLITFQKHLRSDIVGKLRRDTTMETALNPKSYRRIKRQTLREARITEKLELLQEIEVNKKRKQLQHEFINSILTYYKDFKDTHRLRHNKMVKLNKALMLYFANNEREQKRERERMEKERMKRLMEEDEDGYRKLIDQQKDKRLAYLLRQTDDYIVNLTKLVAQHKLNTIKENKPKKSANGIPDIDESSQNGNNDPHIKVIDQNTGTILEGESAPRSSQLESWLDDHKSYQVAPRDDDLSEEERNLMGIIDSTNNKNEVEDDNTIKKAYREDDDFVSTNQNYFKIAHSILEKVDVQPKILVGGTLKLYQVSGLEWLVSLYNNKLNGILADEMGLGKTIQTIALISYLIEIKSNYGPYLIIVPLSTLSNWDFELQKWAPSVQRIIYKGSPAARRALQATLRSSRFNVLLTTYDYVMRDRAVLAKYKWKYMIIDEGHRMKNHHCKLTQVLNTYYTAVNRLLLTGTPLQNNLPELWALLTFLLPSIFKSCATFEQWFNAPFASTFEKVELNQEETLLIIRRLHKVLRPFLLRRLKKEVESQLPEKVEYVVKCDMSGIQKVIYRHMQKRGIMLTDDTDKSKKGINGSRALMNTIMQLRKICNHPFLYQHIEEALTKFANIPMGVESPLIFRSAGKFELMDRILPKLKATNHKVLLFCQMTNLMTILEDYFLYKGYSYLRLDGSTKADDRGELLTQFNSPDSDYFIFLLSTRAGGLGLNLQTADTVIIFDSDWNPHQDLQAQDRAHRIGQTNEVRVLRLMTINSVEEKILAAARFKLNLDEKVIQAGMFDQKSTNAERKQFLTQILTADELDGEEECEVPDDETINQMLSRTEEEFEICQKIDDHRIMLEKQEGQYTSRLVEISEIPSWLLKNDEEVEKMTLDDQKERLFARGARIHKRVDYTDNITEKQWLNAVEEGNLDEVKHDIKDKVKKRGRRSNNVSYMENSPEDKRRRIRKNYLKTKDLSSQQKLMKNLIHVILNYVDSDGRVLSEPFMVIPSKKDLPDYYDIVENPIDFKTIKKRIHEGCYKSINDIESDIMLLCQNAQTFNMEGSLIYEDSIILQTVFMNARERLDGSNLCYESTASNKSDGNYSDASRKRRKINTKSTKKRGRKPRKIDLSDD</sequence>
<reference evidence="14 15" key="1">
    <citation type="submission" date="2016-04" db="EMBL/GenBank/DDBJ databases">
        <title>The genome of Intoshia linei affirms orthonectids as highly simplified spiralians.</title>
        <authorList>
            <person name="Mikhailov K.V."/>
            <person name="Slusarev G.S."/>
            <person name="Nikitin M.A."/>
            <person name="Logacheva M.D."/>
            <person name="Penin A."/>
            <person name="Aleoshin V."/>
            <person name="Panchin Y.V."/>
        </authorList>
    </citation>
    <scope>NUCLEOTIDE SEQUENCE [LARGE SCALE GENOMIC DNA]</scope>
    <source>
        <strain evidence="14">Intl2013</strain>
        <tissue evidence="14">Whole animal</tissue>
    </source>
</reference>
<dbReference type="PROSITE" id="PS50014">
    <property type="entry name" value="BROMODOMAIN_2"/>
    <property type="match status" value="1"/>
</dbReference>
<dbReference type="GO" id="GO:0005524">
    <property type="term" value="F:ATP binding"/>
    <property type="evidence" value="ECO:0007669"/>
    <property type="project" value="InterPro"/>
</dbReference>
<dbReference type="Gene3D" id="3.40.5.120">
    <property type="match status" value="1"/>
</dbReference>
<dbReference type="SMART" id="SM00490">
    <property type="entry name" value="HELICc"/>
    <property type="match status" value="1"/>
</dbReference>
<gene>
    <name evidence="14" type="ORF">A3Q56_00430</name>
</gene>
<dbReference type="GO" id="GO:0042393">
    <property type="term" value="F:histone binding"/>
    <property type="evidence" value="ECO:0007669"/>
    <property type="project" value="InterPro"/>
</dbReference>
<dbReference type="SMART" id="SM00592">
    <property type="entry name" value="BRK"/>
    <property type="match status" value="1"/>
</dbReference>
<dbReference type="PRINTS" id="PR00503">
    <property type="entry name" value="BROMODOMAIN"/>
</dbReference>
<evidence type="ECO:0000259" key="10">
    <source>
        <dbReference type="PROSITE" id="PS50014"/>
    </source>
</evidence>
<feature type="compositionally biased region" description="Polar residues" evidence="9">
    <location>
        <begin position="66"/>
        <end position="98"/>
    </location>
</feature>
<dbReference type="Pfam" id="PF07533">
    <property type="entry name" value="BRK"/>
    <property type="match status" value="1"/>
</dbReference>
<evidence type="ECO:0000256" key="9">
    <source>
        <dbReference type="SAM" id="MobiDB-lite"/>
    </source>
</evidence>
<dbReference type="EMBL" id="LWCA01000022">
    <property type="protein sequence ID" value="OAF71810.1"/>
    <property type="molecule type" value="Genomic_DNA"/>
</dbReference>
<dbReference type="CDD" id="cd18793">
    <property type="entry name" value="SF2_C_SNF"/>
    <property type="match status" value="1"/>
</dbReference>
<feature type="compositionally biased region" description="Basic residues" evidence="9">
    <location>
        <begin position="1892"/>
        <end position="1910"/>
    </location>
</feature>
<dbReference type="FunFam" id="3.40.50.300:FF:003020">
    <property type="entry name" value="SNF2-related domain-containing protein"/>
    <property type="match status" value="1"/>
</dbReference>
<dbReference type="InterPro" id="IPR027417">
    <property type="entry name" value="P-loop_NTPase"/>
</dbReference>
<evidence type="ECO:0000256" key="3">
    <source>
        <dbReference type="ARBA" id="ARBA00023015"/>
    </source>
</evidence>
<evidence type="ECO:0000256" key="7">
    <source>
        <dbReference type="ARBA" id="ARBA00023242"/>
    </source>
</evidence>
<dbReference type="InterPro" id="IPR014012">
    <property type="entry name" value="HSA_dom"/>
</dbReference>
<dbReference type="Pfam" id="PF07529">
    <property type="entry name" value="HSA"/>
    <property type="match status" value="1"/>
</dbReference>
<dbReference type="InterPro" id="IPR049730">
    <property type="entry name" value="SNF2/RAD54-like_C"/>
</dbReference>
<dbReference type="SUPFAM" id="SSF160481">
    <property type="entry name" value="BRK domain-like"/>
    <property type="match status" value="1"/>
</dbReference>
<feature type="domain" description="HSA" evidence="13">
    <location>
        <begin position="854"/>
        <end position="926"/>
    </location>
</feature>
<dbReference type="SMART" id="SM01314">
    <property type="entry name" value="SnAC"/>
    <property type="match status" value="1"/>
</dbReference>
<evidence type="ECO:0000259" key="13">
    <source>
        <dbReference type="PROSITE" id="PS51204"/>
    </source>
</evidence>
<dbReference type="PROSITE" id="PS00633">
    <property type="entry name" value="BROMODOMAIN_1"/>
    <property type="match status" value="1"/>
</dbReference>
<dbReference type="PROSITE" id="PS51204">
    <property type="entry name" value="HSA"/>
    <property type="match status" value="1"/>
</dbReference>
<name>A0A177BC73_9BILA</name>
<dbReference type="SMART" id="SM00297">
    <property type="entry name" value="BROMO"/>
    <property type="match status" value="1"/>
</dbReference>
<dbReference type="SUPFAM" id="SSF52540">
    <property type="entry name" value="P-loop containing nucleoside triphosphate hydrolases"/>
    <property type="match status" value="2"/>
</dbReference>
<dbReference type="Pfam" id="PF00271">
    <property type="entry name" value="Helicase_C"/>
    <property type="match status" value="1"/>
</dbReference>
<dbReference type="PANTHER" id="PTHR10799">
    <property type="entry name" value="SNF2/RAD54 HELICASE FAMILY"/>
    <property type="match status" value="1"/>
</dbReference>
<dbReference type="InterPro" id="IPR000330">
    <property type="entry name" value="SNF2_N"/>
</dbReference>
<organism evidence="14 15">
    <name type="scientific">Intoshia linei</name>
    <dbReference type="NCBI Taxonomy" id="1819745"/>
    <lineage>
        <taxon>Eukaryota</taxon>
        <taxon>Metazoa</taxon>
        <taxon>Spiralia</taxon>
        <taxon>Lophotrochozoa</taxon>
        <taxon>Mesozoa</taxon>
        <taxon>Orthonectida</taxon>
        <taxon>Rhopaluridae</taxon>
        <taxon>Intoshia</taxon>
    </lineage>
</organism>